<evidence type="ECO:0000313" key="2">
    <source>
        <dbReference type="EMBL" id="DBA03223.1"/>
    </source>
</evidence>
<keyword evidence="3" id="KW-1185">Reference proteome</keyword>
<dbReference type="Proteomes" id="UP001146120">
    <property type="component" value="Unassembled WGS sequence"/>
</dbReference>
<dbReference type="AlphaFoldDB" id="A0AAV2Z746"/>
<protein>
    <submittedName>
        <fullName evidence="2">Uncharacterized protein</fullName>
    </submittedName>
</protein>
<evidence type="ECO:0000256" key="1">
    <source>
        <dbReference type="SAM" id="Phobius"/>
    </source>
</evidence>
<reference evidence="2" key="2">
    <citation type="journal article" date="2023" name="Microbiol Resour">
        <title>Decontamination and Annotation of the Draft Genome Sequence of the Oomycete Lagenidium giganteum ARSEF 373.</title>
        <authorList>
            <person name="Morgan W.R."/>
            <person name="Tartar A."/>
        </authorList>
    </citation>
    <scope>NUCLEOTIDE SEQUENCE</scope>
    <source>
        <strain evidence="2">ARSEF 373</strain>
    </source>
</reference>
<gene>
    <name evidence="2" type="ORF">N0F65_003943</name>
</gene>
<reference evidence="2" key="1">
    <citation type="submission" date="2022-11" db="EMBL/GenBank/DDBJ databases">
        <authorList>
            <person name="Morgan W.R."/>
            <person name="Tartar A."/>
        </authorList>
    </citation>
    <scope>NUCLEOTIDE SEQUENCE</scope>
    <source>
        <strain evidence="2">ARSEF 373</strain>
    </source>
</reference>
<accession>A0AAV2Z746</accession>
<keyword evidence="1" id="KW-1133">Transmembrane helix</keyword>
<name>A0AAV2Z746_9STRA</name>
<feature type="non-terminal residue" evidence="2">
    <location>
        <position position="1"/>
    </location>
</feature>
<keyword evidence="1" id="KW-0812">Transmembrane</keyword>
<sequence length="168" mass="18692">APMILIETQVRMMLQRVQNIGNGIVGIIIMAAVEVLFRLVMPAATEPTRWNIERDRLLQQHAIKLHADISSEYIAMACAYATTYFWSSNPAIKLTRRGNSTSPVLGLLQLIVEIAVDWFCCTIECVAGVDFNQIQRSSTDVIAITVHMTISSVALSCALYLVIPEQRL</sequence>
<organism evidence="2 3">
    <name type="scientific">Lagenidium giganteum</name>
    <dbReference type="NCBI Taxonomy" id="4803"/>
    <lineage>
        <taxon>Eukaryota</taxon>
        <taxon>Sar</taxon>
        <taxon>Stramenopiles</taxon>
        <taxon>Oomycota</taxon>
        <taxon>Peronosporomycetes</taxon>
        <taxon>Pythiales</taxon>
        <taxon>Pythiaceae</taxon>
    </lineage>
</organism>
<keyword evidence="1" id="KW-0472">Membrane</keyword>
<comment type="caution">
    <text evidence="2">The sequence shown here is derived from an EMBL/GenBank/DDBJ whole genome shotgun (WGS) entry which is preliminary data.</text>
</comment>
<evidence type="ECO:0000313" key="3">
    <source>
        <dbReference type="Proteomes" id="UP001146120"/>
    </source>
</evidence>
<proteinExistence type="predicted"/>
<feature type="transmembrane region" description="Helical" evidence="1">
    <location>
        <begin position="20"/>
        <end position="41"/>
    </location>
</feature>
<dbReference type="EMBL" id="DAKRPA010000022">
    <property type="protein sequence ID" value="DBA03223.1"/>
    <property type="molecule type" value="Genomic_DNA"/>
</dbReference>
<feature type="transmembrane region" description="Helical" evidence="1">
    <location>
        <begin position="141"/>
        <end position="163"/>
    </location>
</feature>